<evidence type="ECO:0000313" key="3">
    <source>
        <dbReference type="EMBL" id="NEC38258.1"/>
    </source>
</evidence>
<feature type="domain" description="Apea-like HEPN" evidence="1">
    <location>
        <begin position="314"/>
        <end position="445"/>
    </location>
</feature>
<comment type="caution">
    <text evidence="3">The sequence shown here is derived from an EMBL/GenBank/DDBJ whole genome shotgun (WGS) entry which is preliminary data.</text>
</comment>
<dbReference type="AlphaFoldDB" id="A0A6G3TPN3"/>
<organism evidence="3 4">
    <name type="scientific">Streptomyces rubrogriseus</name>
    <dbReference type="NCBI Taxonomy" id="194673"/>
    <lineage>
        <taxon>Bacteria</taxon>
        <taxon>Bacillati</taxon>
        <taxon>Actinomycetota</taxon>
        <taxon>Actinomycetes</taxon>
        <taxon>Kitasatosporales</taxon>
        <taxon>Streptomycetaceae</taxon>
        <taxon>Streptomyces</taxon>
        <taxon>Streptomyces violaceoruber group</taxon>
    </lineage>
</organism>
<dbReference type="Pfam" id="PF18862">
    <property type="entry name" value="ApeA_NTD1"/>
    <property type="match status" value="1"/>
</dbReference>
<feature type="domain" description="ApeA N-terminal" evidence="2">
    <location>
        <begin position="5"/>
        <end position="239"/>
    </location>
</feature>
<dbReference type="Proteomes" id="UP000475666">
    <property type="component" value="Unassembled WGS sequence"/>
</dbReference>
<protein>
    <submittedName>
        <fullName evidence="3">Uncharacterized protein</fullName>
    </submittedName>
</protein>
<reference evidence="3 4" key="1">
    <citation type="submission" date="2020-01" db="EMBL/GenBank/DDBJ databases">
        <title>Insect and environment-associated Actinomycetes.</title>
        <authorList>
            <person name="Currrie C."/>
            <person name="Chevrette M."/>
            <person name="Carlson C."/>
            <person name="Stubbendieck R."/>
            <person name="Wendt-Pienkowski E."/>
        </authorList>
    </citation>
    <scope>NUCLEOTIDE SEQUENCE [LARGE SCALE GENOMIC DNA]</scope>
    <source>
        <strain evidence="3 4">SID7739</strain>
    </source>
</reference>
<proteinExistence type="predicted"/>
<evidence type="ECO:0000259" key="2">
    <source>
        <dbReference type="Pfam" id="PF18862"/>
    </source>
</evidence>
<accession>A0A6G3TPN3</accession>
<dbReference type="InterPro" id="IPR041229">
    <property type="entry name" value="HEPN_Apea"/>
</dbReference>
<evidence type="ECO:0000259" key="1">
    <source>
        <dbReference type="Pfam" id="PF18739"/>
    </source>
</evidence>
<sequence>MVTSRSGVWWAADHPGRRVPGTLVREDRTWSLNLVGTLLPFEHDHDGALSLVSPMTIYGMCLGTRCTLAPAYLSEQQEPGRRYDVPRDERTTDDDQHSQVWTAYSFLEGDALPGDALFQAASFELTGLSAWWPLSGFGRRRIDPSEVKGYAPPEPTIADCGNGLTITIWAGLRETSGWNRYHSVAERVCMEVVSETGLTLTQLQEQVITPLRSLLAIISHRRVECFNLRLRPLDDDYPDQARFGYPITVDPGMIDGEAEVASDRPGERPTFTADDTDLSSFIPAWLTLAEVNSVPISAAESRHASGVLQTGVVEVVNAAETLHRTTHSEPSDYPLADKVLDILKESERTNRKERDTVYSAVKMTQLRLETRLLQLAEGLGEEFCTWFFPSGAKDWAFVASAIRNALSHGYPTKHRLEHDAEALVGVLRVTQAVIQLRLLVEAGLPHGNVLKALVEQDPTFAAVRHQTVANWPALAATIR</sequence>
<dbReference type="EMBL" id="JAAGMQ010001019">
    <property type="protein sequence ID" value="NEC38258.1"/>
    <property type="molecule type" value="Genomic_DNA"/>
</dbReference>
<dbReference type="InterPro" id="IPR041223">
    <property type="entry name" value="ApeA_NTD"/>
</dbReference>
<name>A0A6G3TPN3_9ACTN</name>
<dbReference type="Pfam" id="PF18739">
    <property type="entry name" value="HEPN_Apea"/>
    <property type="match status" value="1"/>
</dbReference>
<gene>
    <name evidence="3" type="ORF">G3I66_34555</name>
</gene>
<evidence type="ECO:0000313" key="4">
    <source>
        <dbReference type="Proteomes" id="UP000475666"/>
    </source>
</evidence>